<evidence type="ECO:0000313" key="7">
    <source>
        <dbReference type="EMBL" id="CAH3017033.1"/>
    </source>
</evidence>
<evidence type="ECO:0000256" key="5">
    <source>
        <dbReference type="SAM" id="SignalP"/>
    </source>
</evidence>
<feature type="signal peptide" evidence="5">
    <location>
        <begin position="1"/>
        <end position="20"/>
    </location>
</feature>
<dbReference type="InterPro" id="IPR036444">
    <property type="entry name" value="PLipase_A2_dom_sf"/>
</dbReference>
<feature type="non-terminal residue" evidence="7">
    <location>
        <position position="1"/>
    </location>
</feature>
<dbReference type="CDD" id="cd00125">
    <property type="entry name" value="PLA2c"/>
    <property type="match status" value="1"/>
</dbReference>
<keyword evidence="8" id="KW-1185">Reference proteome</keyword>
<dbReference type="PROSITE" id="PS00119">
    <property type="entry name" value="PA2_ASP"/>
    <property type="match status" value="1"/>
</dbReference>
<sequence length="172" mass="19446">SFAVLCSPFWLMFVIYGMTSLKTLKNSNQLADAILGIPQTRMSKRSVLQFGFMIACETKRSPLEYNGYGCYCGQGGKGTPVDEIDWCCYAHDMCHYKLQPKEACGKSYHIVELYLILYLRKGCSGCGKLGSPWNSCVQKKLCECDAEAAKCFKKYDSKFNENHKNYPKSTCK</sequence>
<gene>
    <name evidence="7" type="ORF">PEVE_00034758</name>
</gene>
<comment type="caution">
    <text evidence="7">The sequence shown here is derived from an EMBL/GenBank/DDBJ whole genome shotgun (WGS) entry which is preliminary data.</text>
</comment>
<protein>
    <recommendedName>
        <fullName evidence="6">Phospholipase A2-like central domain-containing protein</fullName>
    </recommendedName>
</protein>
<dbReference type="Proteomes" id="UP001159427">
    <property type="component" value="Unassembled WGS sequence"/>
</dbReference>
<evidence type="ECO:0000259" key="6">
    <source>
        <dbReference type="SMART" id="SM00085"/>
    </source>
</evidence>
<dbReference type="EMBL" id="CALNXI010000053">
    <property type="protein sequence ID" value="CAH3017033.1"/>
    <property type="molecule type" value="Genomic_DNA"/>
</dbReference>
<dbReference type="PRINTS" id="PR00389">
    <property type="entry name" value="PHPHLIPASEA2"/>
</dbReference>
<dbReference type="Pfam" id="PF00068">
    <property type="entry name" value="Phospholip_A2_1"/>
    <property type="match status" value="1"/>
</dbReference>
<proteinExistence type="inferred from homology"/>
<evidence type="ECO:0000256" key="1">
    <source>
        <dbReference type="ARBA" id="ARBA00004613"/>
    </source>
</evidence>
<dbReference type="PANTHER" id="PTHR11716">
    <property type="entry name" value="PHOSPHOLIPASE A2 FAMILY MEMBER"/>
    <property type="match status" value="1"/>
</dbReference>
<name>A0ABN8LMY3_9CNID</name>
<evidence type="ECO:0000256" key="2">
    <source>
        <dbReference type="ARBA" id="ARBA00022525"/>
    </source>
</evidence>
<feature type="domain" description="Phospholipase A2-like central" evidence="6">
    <location>
        <begin position="46"/>
        <end position="172"/>
    </location>
</feature>
<feature type="chain" id="PRO_5047005644" description="Phospholipase A2-like central domain-containing protein" evidence="5">
    <location>
        <begin position="21"/>
        <end position="172"/>
    </location>
</feature>
<dbReference type="InterPro" id="IPR033113">
    <property type="entry name" value="PLA2_histidine"/>
</dbReference>
<comment type="similarity">
    <text evidence="4">Belongs to the phospholipase A2 family.</text>
</comment>
<keyword evidence="2" id="KW-0964">Secreted</keyword>
<reference evidence="7 8" key="1">
    <citation type="submission" date="2022-05" db="EMBL/GenBank/DDBJ databases">
        <authorList>
            <consortium name="Genoscope - CEA"/>
            <person name="William W."/>
        </authorList>
    </citation>
    <scope>NUCLEOTIDE SEQUENCE [LARGE SCALE GENOMIC DNA]</scope>
</reference>
<dbReference type="SUPFAM" id="SSF48619">
    <property type="entry name" value="Phospholipase A2, PLA2"/>
    <property type="match status" value="1"/>
</dbReference>
<dbReference type="Gene3D" id="1.20.90.10">
    <property type="entry name" value="Phospholipase A2 domain"/>
    <property type="match status" value="1"/>
</dbReference>
<accession>A0ABN8LMY3</accession>
<dbReference type="SMART" id="SM00085">
    <property type="entry name" value="PA2c"/>
    <property type="match status" value="1"/>
</dbReference>
<dbReference type="InterPro" id="IPR016090">
    <property type="entry name" value="PLA2-like_dom"/>
</dbReference>
<evidence type="ECO:0000313" key="8">
    <source>
        <dbReference type="Proteomes" id="UP001159427"/>
    </source>
</evidence>
<evidence type="ECO:0000256" key="3">
    <source>
        <dbReference type="ARBA" id="ARBA00023157"/>
    </source>
</evidence>
<dbReference type="PROSITE" id="PS00118">
    <property type="entry name" value="PA2_HIS"/>
    <property type="match status" value="1"/>
</dbReference>
<dbReference type="PANTHER" id="PTHR11716:SF51">
    <property type="entry name" value="PHOSPHOLIPASE A2"/>
    <property type="match status" value="1"/>
</dbReference>
<dbReference type="InterPro" id="IPR033112">
    <property type="entry name" value="PLA2_Asp_AS"/>
</dbReference>
<comment type="subcellular location">
    <subcellularLocation>
        <location evidence="1">Secreted</location>
    </subcellularLocation>
</comment>
<organism evidence="7 8">
    <name type="scientific">Porites evermanni</name>
    <dbReference type="NCBI Taxonomy" id="104178"/>
    <lineage>
        <taxon>Eukaryota</taxon>
        <taxon>Metazoa</taxon>
        <taxon>Cnidaria</taxon>
        <taxon>Anthozoa</taxon>
        <taxon>Hexacorallia</taxon>
        <taxon>Scleractinia</taxon>
        <taxon>Fungiina</taxon>
        <taxon>Poritidae</taxon>
        <taxon>Porites</taxon>
    </lineage>
</organism>
<evidence type="ECO:0000256" key="4">
    <source>
        <dbReference type="RuleBase" id="RU003654"/>
    </source>
</evidence>
<keyword evidence="5" id="KW-0732">Signal</keyword>
<keyword evidence="3" id="KW-1015">Disulfide bond</keyword>
<dbReference type="InterPro" id="IPR001211">
    <property type="entry name" value="PLA2"/>
</dbReference>